<dbReference type="Proteomes" id="UP000299102">
    <property type="component" value="Unassembled WGS sequence"/>
</dbReference>
<dbReference type="EMBL" id="BGZK01000634">
    <property type="protein sequence ID" value="GBP53821.1"/>
    <property type="molecule type" value="Genomic_DNA"/>
</dbReference>
<evidence type="ECO:0000313" key="2">
    <source>
        <dbReference type="Proteomes" id="UP000299102"/>
    </source>
</evidence>
<protein>
    <submittedName>
        <fullName evidence="1">Uncharacterized protein</fullName>
    </submittedName>
</protein>
<dbReference type="AlphaFoldDB" id="A0A4C1WRC2"/>
<comment type="caution">
    <text evidence="1">The sequence shown here is derived from an EMBL/GenBank/DDBJ whole genome shotgun (WGS) entry which is preliminary data.</text>
</comment>
<name>A0A4C1WRC2_EUMVA</name>
<organism evidence="1 2">
    <name type="scientific">Eumeta variegata</name>
    <name type="common">Bagworm moth</name>
    <name type="synonym">Eumeta japonica</name>
    <dbReference type="NCBI Taxonomy" id="151549"/>
    <lineage>
        <taxon>Eukaryota</taxon>
        <taxon>Metazoa</taxon>
        <taxon>Ecdysozoa</taxon>
        <taxon>Arthropoda</taxon>
        <taxon>Hexapoda</taxon>
        <taxon>Insecta</taxon>
        <taxon>Pterygota</taxon>
        <taxon>Neoptera</taxon>
        <taxon>Endopterygota</taxon>
        <taxon>Lepidoptera</taxon>
        <taxon>Glossata</taxon>
        <taxon>Ditrysia</taxon>
        <taxon>Tineoidea</taxon>
        <taxon>Psychidae</taxon>
        <taxon>Oiketicinae</taxon>
        <taxon>Eumeta</taxon>
    </lineage>
</organism>
<sequence length="98" mass="10766">MTRNVTHIFLINTVLPRRGRNNSGLSRSRINEPNKVVQVNVPTYTRRQRVAVSALGTALRIDAAANKAPSPEFLQQLLYINKSIGESSDPSPFSGSFG</sequence>
<reference evidence="1 2" key="1">
    <citation type="journal article" date="2019" name="Commun. Biol.">
        <title>The bagworm genome reveals a unique fibroin gene that provides high tensile strength.</title>
        <authorList>
            <person name="Kono N."/>
            <person name="Nakamura H."/>
            <person name="Ohtoshi R."/>
            <person name="Tomita M."/>
            <person name="Numata K."/>
            <person name="Arakawa K."/>
        </authorList>
    </citation>
    <scope>NUCLEOTIDE SEQUENCE [LARGE SCALE GENOMIC DNA]</scope>
</reference>
<evidence type="ECO:0000313" key="1">
    <source>
        <dbReference type="EMBL" id="GBP53821.1"/>
    </source>
</evidence>
<gene>
    <name evidence="1" type="ORF">EVAR_42539_1</name>
</gene>
<proteinExistence type="predicted"/>
<keyword evidence="2" id="KW-1185">Reference proteome</keyword>
<accession>A0A4C1WRC2</accession>